<evidence type="ECO:0000256" key="4">
    <source>
        <dbReference type="ARBA" id="ARBA00023163"/>
    </source>
</evidence>
<dbReference type="FunFam" id="1.10.10.10:FF:000001">
    <property type="entry name" value="LysR family transcriptional regulator"/>
    <property type="match status" value="1"/>
</dbReference>
<dbReference type="SUPFAM" id="SSF46785">
    <property type="entry name" value="Winged helix' DNA-binding domain"/>
    <property type="match status" value="1"/>
</dbReference>
<dbReference type="GO" id="GO:0032993">
    <property type="term" value="C:protein-DNA complex"/>
    <property type="evidence" value="ECO:0007669"/>
    <property type="project" value="TreeGrafter"/>
</dbReference>
<dbReference type="GO" id="GO:0003677">
    <property type="term" value="F:DNA binding"/>
    <property type="evidence" value="ECO:0007669"/>
    <property type="project" value="UniProtKB-KW"/>
</dbReference>
<keyword evidence="3" id="KW-0238">DNA-binding</keyword>
<dbReference type="Pfam" id="PF03466">
    <property type="entry name" value="LysR_substrate"/>
    <property type="match status" value="1"/>
</dbReference>
<keyword evidence="2" id="KW-0805">Transcription regulation</keyword>
<evidence type="ECO:0000313" key="6">
    <source>
        <dbReference type="Proteomes" id="UP000287394"/>
    </source>
</evidence>
<sequence length="298" mass="31926">MELRHLNYFVAVAEELHFGRAAERLFMAQPPLSRQIQQLEAELGVALFTREKKRVGLTPAGAVFLGEARAALARVDEAMEAARKAGRGERGRLRVGAATAAVCGLLPAATQLFRERFPEVDLSLSEMCSGQQPREVLERRLDIGLIMPSAEIPGMAAEIIRTEALMAILPQGHPLASHAVLSLADLSDEPFVLFPEHMGPALYQKIVDLCQAAGFTPKIAQEATPHGTLLAMVGAGAGVSLAPASLEGSSPQNVVFCRLEEAPPVELAAIWRMGDAPAAAARFLEVLRDTVESAKPAR</sequence>
<dbReference type="SUPFAM" id="SSF53850">
    <property type="entry name" value="Periplasmic binding protein-like II"/>
    <property type="match status" value="1"/>
</dbReference>
<organism evidence="5 6">
    <name type="scientific">Capsulimonas corticalis</name>
    <dbReference type="NCBI Taxonomy" id="2219043"/>
    <lineage>
        <taxon>Bacteria</taxon>
        <taxon>Bacillati</taxon>
        <taxon>Armatimonadota</taxon>
        <taxon>Armatimonadia</taxon>
        <taxon>Capsulimonadales</taxon>
        <taxon>Capsulimonadaceae</taxon>
        <taxon>Capsulimonas</taxon>
    </lineage>
</organism>
<dbReference type="GO" id="GO:0003700">
    <property type="term" value="F:DNA-binding transcription factor activity"/>
    <property type="evidence" value="ECO:0007669"/>
    <property type="project" value="InterPro"/>
</dbReference>
<dbReference type="InterPro" id="IPR036388">
    <property type="entry name" value="WH-like_DNA-bd_sf"/>
</dbReference>
<comment type="similarity">
    <text evidence="1">Belongs to the LysR transcriptional regulatory family.</text>
</comment>
<dbReference type="PANTHER" id="PTHR30346:SF0">
    <property type="entry name" value="HCA OPERON TRANSCRIPTIONAL ACTIVATOR HCAR"/>
    <property type="match status" value="1"/>
</dbReference>
<evidence type="ECO:0000256" key="1">
    <source>
        <dbReference type="ARBA" id="ARBA00009437"/>
    </source>
</evidence>
<reference evidence="5 6" key="1">
    <citation type="journal article" date="2019" name="Int. J. Syst. Evol. Microbiol.">
        <title>Capsulimonas corticalis gen. nov., sp. nov., an aerobic capsulated bacterium, of a novel bacterial order, Capsulimonadales ord. nov., of the class Armatimonadia of the phylum Armatimonadetes.</title>
        <authorList>
            <person name="Li J."/>
            <person name="Kudo C."/>
            <person name="Tonouchi A."/>
        </authorList>
    </citation>
    <scope>NUCLEOTIDE SEQUENCE [LARGE SCALE GENOMIC DNA]</scope>
    <source>
        <strain evidence="5 6">AX-7</strain>
    </source>
</reference>
<dbReference type="PRINTS" id="PR00039">
    <property type="entry name" value="HTHLYSR"/>
</dbReference>
<keyword evidence="4" id="KW-0804">Transcription</keyword>
<dbReference type="Gene3D" id="3.40.190.10">
    <property type="entry name" value="Periplasmic binding protein-like II"/>
    <property type="match status" value="2"/>
</dbReference>
<dbReference type="RefSeq" id="WP_119321245.1">
    <property type="nucleotide sequence ID" value="NZ_AP025739.1"/>
</dbReference>
<dbReference type="Pfam" id="PF00126">
    <property type="entry name" value="HTH_1"/>
    <property type="match status" value="1"/>
</dbReference>
<name>A0A402CV52_9BACT</name>
<keyword evidence="6" id="KW-1185">Reference proteome</keyword>
<dbReference type="OrthoDB" id="9795022at2"/>
<dbReference type="PANTHER" id="PTHR30346">
    <property type="entry name" value="TRANSCRIPTIONAL DUAL REGULATOR HCAR-RELATED"/>
    <property type="match status" value="1"/>
</dbReference>
<dbReference type="CDD" id="cd08414">
    <property type="entry name" value="PBP2_LTTR_aromatics_like"/>
    <property type="match status" value="1"/>
</dbReference>
<accession>A0A402CV52</accession>
<dbReference type="PROSITE" id="PS50931">
    <property type="entry name" value="HTH_LYSR"/>
    <property type="match status" value="1"/>
</dbReference>
<evidence type="ECO:0000256" key="3">
    <source>
        <dbReference type="ARBA" id="ARBA00023125"/>
    </source>
</evidence>
<dbReference type="Gene3D" id="1.10.10.10">
    <property type="entry name" value="Winged helix-like DNA-binding domain superfamily/Winged helix DNA-binding domain"/>
    <property type="match status" value="1"/>
</dbReference>
<gene>
    <name evidence="5" type="ORF">CCAX7_23280</name>
</gene>
<protein>
    <submittedName>
        <fullName evidence="5">LysR family transcriptional regulator</fullName>
    </submittedName>
</protein>
<evidence type="ECO:0000256" key="2">
    <source>
        <dbReference type="ARBA" id="ARBA00023015"/>
    </source>
</evidence>
<dbReference type="EMBL" id="AP025739">
    <property type="protein sequence ID" value="BDI30277.1"/>
    <property type="molecule type" value="Genomic_DNA"/>
</dbReference>
<dbReference type="Proteomes" id="UP000287394">
    <property type="component" value="Chromosome"/>
</dbReference>
<dbReference type="InterPro" id="IPR000847">
    <property type="entry name" value="LysR_HTH_N"/>
</dbReference>
<dbReference type="KEGG" id="ccot:CCAX7_23280"/>
<dbReference type="InterPro" id="IPR005119">
    <property type="entry name" value="LysR_subst-bd"/>
</dbReference>
<evidence type="ECO:0000313" key="5">
    <source>
        <dbReference type="EMBL" id="BDI30277.1"/>
    </source>
</evidence>
<dbReference type="AlphaFoldDB" id="A0A402CV52"/>
<dbReference type="InterPro" id="IPR036390">
    <property type="entry name" value="WH_DNA-bd_sf"/>
</dbReference>
<proteinExistence type="inferred from homology"/>